<evidence type="ECO:0000313" key="3">
    <source>
        <dbReference type="Proteomes" id="UP000194632"/>
    </source>
</evidence>
<dbReference type="EMBL" id="NGFO01000007">
    <property type="protein sequence ID" value="OUC79340.1"/>
    <property type="molecule type" value="Genomic_DNA"/>
</dbReference>
<name>A0A243QC78_9ACTN</name>
<gene>
    <name evidence="2" type="ORF">CA982_07680</name>
</gene>
<evidence type="ECO:0000256" key="1">
    <source>
        <dbReference type="SAM" id="MobiDB-lite"/>
    </source>
</evidence>
<dbReference type="OrthoDB" id="4485313at2"/>
<accession>A0A243QC78</accession>
<sequence length="374" mass="41747">MEPLHTEQFRLAMDYGQFLLRGNARFDVDEMALLDRAQREQPSANAGTDGLIVVLSPHQNNFDMVIDVQRWERRPPEDRDDWQQVSEDHLTIDEDRTLTLESPTTEPFTYDLDPGDYIAEVSGKDFVVQGWPGSTTPGDSWRIRLWPDTGENLQPPKLWPGSDGQPPEAETTEGPRGTSIVVEDLSDTEFVQPIVDLPVFTPMQMQDPTAQAINWYTGAFYVYTANPHLAERVVNLPAARQHELATWTAQQACVAAGIGDQPWVKTAISLIAQGIRPPDADEHYRSVKAAADPTHPDPQFHYAEAPHNLDRGLTENRHYANTHYLHRAAYAVLSIVIAGSEDPLEAAIGAIHFANLVYGTDMAGLHTQLLQRAD</sequence>
<feature type="region of interest" description="Disordered" evidence="1">
    <location>
        <begin position="151"/>
        <end position="176"/>
    </location>
</feature>
<dbReference type="RefSeq" id="WP_086534756.1">
    <property type="nucleotide sequence ID" value="NZ_NGFO01000007.1"/>
</dbReference>
<protein>
    <submittedName>
        <fullName evidence="2">Uncharacterized protein</fullName>
    </submittedName>
</protein>
<dbReference type="Proteomes" id="UP000194632">
    <property type="component" value="Unassembled WGS sequence"/>
</dbReference>
<evidence type="ECO:0000313" key="2">
    <source>
        <dbReference type="EMBL" id="OUC79340.1"/>
    </source>
</evidence>
<proteinExistence type="predicted"/>
<reference evidence="2 3" key="1">
    <citation type="submission" date="2017-05" db="EMBL/GenBank/DDBJ databases">
        <title>Biotechnological potential of actinobacteria isolated from South African environments.</title>
        <authorList>
            <person name="Le Roes-Hill M."/>
            <person name="Prins A."/>
            <person name="Durrell K.A."/>
        </authorList>
    </citation>
    <scope>NUCLEOTIDE SEQUENCE [LARGE SCALE GENOMIC DNA]</scope>
    <source>
        <strain evidence="2">BS2</strain>
    </source>
</reference>
<dbReference type="STRING" id="417102.CA982_07680"/>
<keyword evidence="3" id="KW-1185">Reference proteome</keyword>
<comment type="caution">
    <text evidence="2">The sequence shown here is derived from an EMBL/GenBank/DDBJ whole genome shotgun (WGS) entry which is preliminary data.</text>
</comment>
<dbReference type="AlphaFoldDB" id="A0A243QC78"/>
<organism evidence="2 3">
    <name type="scientific">Gordonia lacunae</name>
    <dbReference type="NCBI Taxonomy" id="417102"/>
    <lineage>
        <taxon>Bacteria</taxon>
        <taxon>Bacillati</taxon>
        <taxon>Actinomycetota</taxon>
        <taxon>Actinomycetes</taxon>
        <taxon>Mycobacteriales</taxon>
        <taxon>Gordoniaceae</taxon>
        <taxon>Gordonia</taxon>
    </lineage>
</organism>